<feature type="region of interest" description="Disordered" evidence="7">
    <location>
        <begin position="1"/>
        <end position="23"/>
    </location>
</feature>
<dbReference type="Gene3D" id="1.10.287.130">
    <property type="match status" value="1"/>
</dbReference>
<dbReference type="SMART" id="SM00387">
    <property type="entry name" value="HATPase_c"/>
    <property type="match status" value="1"/>
</dbReference>
<evidence type="ECO:0000259" key="10">
    <source>
        <dbReference type="PROSITE" id="PS50113"/>
    </source>
</evidence>
<evidence type="ECO:0000256" key="1">
    <source>
        <dbReference type="ARBA" id="ARBA00000085"/>
    </source>
</evidence>
<dbReference type="SUPFAM" id="SSF52172">
    <property type="entry name" value="CheY-like"/>
    <property type="match status" value="1"/>
</dbReference>
<evidence type="ECO:0000313" key="12">
    <source>
        <dbReference type="Proteomes" id="UP000664369"/>
    </source>
</evidence>
<dbReference type="PANTHER" id="PTHR45339">
    <property type="entry name" value="HYBRID SIGNAL TRANSDUCTION HISTIDINE KINASE J"/>
    <property type="match status" value="1"/>
</dbReference>
<dbReference type="PANTHER" id="PTHR45339:SF1">
    <property type="entry name" value="HYBRID SIGNAL TRANSDUCTION HISTIDINE KINASE J"/>
    <property type="match status" value="1"/>
</dbReference>
<dbReference type="Gene3D" id="3.30.450.20">
    <property type="entry name" value="PAS domain"/>
    <property type="match status" value="4"/>
</dbReference>
<dbReference type="InterPro" id="IPR000014">
    <property type="entry name" value="PAS"/>
</dbReference>
<keyword evidence="12" id="KW-1185">Reference proteome</keyword>
<protein>
    <recommendedName>
        <fullName evidence="2">histidine kinase</fullName>
        <ecNumber evidence="2">2.7.13.3</ecNumber>
    </recommendedName>
</protein>
<dbReference type="InterPro" id="IPR003594">
    <property type="entry name" value="HATPase_dom"/>
</dbReference>
<dbReference type="InterPro" id="IPR011006">
    <property type="entry name" value="CheY-like_superfamily"/>
</dbReference>
<dbReference type="InterPro" id="IPR005467">
    <property type="entry name" value="His_kinase_dom"/>
</dbReference>
<dbReference type="Gene3D" id="3.40.50.2300">
    <property type="match status" value="1"/>
</dbReference>
<dbReference type="PROSITE" id="PS50113">
    <property type="entry name" value="PAC"/>
    <property type="match status" value="2"/>
</dbReference>
<dbReference type="PROSITE" id="PS50110">
    <property type="entry name" value="RESPONSE_REGULATORY"/>
    <property type="match status" value="1"/>
</dbReference>
<proteinExistence type="predicted"/>
<evidence type="ECO:0000313" key="11">
    <source>
        <dbReference type="EMBL" id="MBO2009824.1"/>
    </source>
</evidence>
<evidence type="ECO:0000256" key="7">
    <source>
        <dbReference type="SAM" id="MobiDB-lite"/>
    </source>
</evidence>
<evidence type="ECO:0000256" key="3">
    <source>
        <dbReference type="ARBA" id="ARBA00022553"/>
    </source>
</evidence>
<dbReference type="Gene3D" id="3.30.565.10">
    <property type="entry name" value="Histidine kinase-like ATPase, C-terminal domain"/>
    <property type="match status" value="1"/>
</dbReference>
<dbReference type="SMART" id="SM00091">
    <property type="entry name" value="PAS"/>
    <property type="match status" value="4"/>
</dbReference>
<feature type="coiled-coil region" evidence="6">
    <location>
        <begin position="25"/>
        <end position="59"/>
    </location>
</feature>
<evidence type="ECO:0000259" key="8">
    <source>
        <dbReference type="PROSITE" id="PS50109"/>
    </source>
</evidence>
<keyword evidence="6" id="KW-0175">Coiled coil</keyword>
<feature type="modified residue" description="4-aspartylphosphate" evidence="5">
    <location>
        <position position="976"/>
    </location>
</feature>
<dbReference type="InterPro" id="IPR036890">
    <property type="entry name" value="HATPase_C_sf"/>
</dbReference>
<dbReference type="Pfam" id="PF00072">
    <property type="entry name" value="Response_reg"/>
    <property type="match status" value="1"/>
</dbReference>
<dbReference type="RefSeq" id="WP_208175434.1">
    <property type="nucleotide sequence ID" value="NZ_JAGETZ010000004.1"/>
</dbReference>
<feature type="domain" description="Histidine kinase" evidence="8">
    <location>
        <begin position="685"/>
        <end position="904"/>
    </location>
</feature>
<reference evidence="11 12" key="1">
    <citation type="submission" date="2021-03" db="EMBL/GenBank/DDBJ databases">
        <authorList>
            <person name="Kim M.K."/>
        </authorList>
    </citation>
    <scope>NUCLEOTIDE SEQUENCE [LARGE SCALE GENOMIC DNA]</scope>
    <source>
        <strain evidence="11 12">BT442</strain>
    </source>
</reference>
<dbReference type="InterPro" id="IPR036097">
    <property type="entry name" value="HisK_dim/P_sf"/>
</dbReference>
<dbReference type="EC" id="2.7.13.3" evidence="2"/>
<feature type="domain" description="PAC" evidence="10">
    <location>
        <begin position="623"/>
        <end position="674"/>
    </location>
</feature>
<dbReference type="InterPro" id="IPR003661">
    <property type="entry name" value="HisK_dim/P_dom"/>
</dbReference>
<dbReference type="CDD" id="cd16922">
    <property type="entry name" value="HATPase_EvgS-ArcB-TorS-like"/>
    <property type="match status" value="1"/>
</dbReference>
<dbReference type="PRINTS" id="PR00344">
    <property type="entry name" value="BCTRLSENSOR"/>
</dbReference>
<comment type="catalytic activity">
    <reaction evidence="1">
        <text>ATP + protein L-histidine = ADP + protein N-phospho-L-histidine.</text>
        <dbReference type="EC" id="2.7.13.3"/>
    </reaction>
</comment>
<keyword evidence="4" id="KW-0902">Two-component regulatory system</keyword>
<dbReference type="InterPro" id="IPR035965">
    <property type="entry name" value="PAS-like_dom_sf"/>
</dbReference>
<dbReference type="InterPro" id="IPR004358">
    <property type="entry name" value="Sig_transdc_His_kin-like_C"/>
</dbReference>
<comment type="caution">
    <text evidence="11">The sequence shown here is derived from an EMBL/GenBank/DDBJ whole genome shotgun (WGS) entry which is preliminary data.</text>
</comment>
<dbReference type="NCBIfam" id="TIGR00229">
    <property type="entry name" value="sensory_box"/>
    <property type="match status" value="1"/>
</dbReference>
<feature type="domain" description="PAC" evidence="10">
    <location>
        <begin position="359"/>
        <end position="414"/>
    </location>
</feature>
<dbReference type="CDD" id="cd00082">
    <property type="entry name" value="HisKA"/>
    <property type="match status" value="1"/>
</dbReference>
<dbReference type="InterPro" id="IPR000700">
    <property type="entry name" value="PAS-assoc_C"/>
</dbReference>
<evidence type="ECO:0000259" key="9">
    <source>
        <dbReference type="PROSITE" id="PS50110"/>
    </source>
</evidence>
<evidence type="ECO:0000256" key="6">
    <source>
        <dbReference type="SAM" id="Coils"/>
    </source>
</evidence>
<dbReference type="SUPFAM" id="SSF55785">
    <property type="entry name" value="PYP-like sensor domain (PAS domain)"/>
    <property type="match status" value="4"/>
</dbReference>
<gene>
    <name evidence="11" type="ORF">J4E00_12250</name>
</gene>
<accession>A0ABS3QF00</accession>
<organism evidence="11 12">
    <name type="scientific">Hymenobacter negativus</name>
    <dbReference type="NCBI Taxonomy" id="2795026"/>
    <lineage>
        <taxon>Bacteria</taxon>
        <taxon>Pseudomonadati</taxon>
        <taxon>Bacteroidota</taxon>
        <taxon>Cytophagia</taxon>
        <taxon>Cytophagales</taxon>
        <taxon>Hymenobacteraceae</taxon>
        <taxon>Hymenobacter</taxon>
    </lineage>
</organism>
<dbReference type="Proteomes" id="UP000664369">
    <property type="component" value="Unassembled WGS sequence"/>
</dbReference>
<dbReference type="InterPro" id="IPR013656">
    <property type="entry name" value="PAS_4"/>
</dbReference>
<dbReference type="Pfam" id="PF00512">
    <property type="entry name" value="HisKA"/>
    <property type="match status" value="1"/>
</dbReference>
<dbReference type="SUPFAM" id="SSF47384">
    <property type="entry name" value="Homodimeric domain of signal transducing histidine kinase"/>
    <property type="match status" value="1"/>
</dbReference>
<name>A0ABS3QF00_9BACT</name>
<keyword evidence="3 5" id="KW-0597">Phosphoprotein</keyword>
<dbReference type="SMART" id="SM00388">
    <property type="entry name" value="HisKA"/>
    <property type="match status" value="1"/>
</dbReference>
<evidence type="ECO:0000256" key="5">
    <source>
        <dbReference type="PROSITE-ProRule" id="PRU00169"/>
    </source>
</evidence>
<dbReference type="Pfam" id="PF13188">
    <property type="entry name" value="PAS_8"/>
    <property type="match status" value="1"/>
</dbReference>
<dbReference type="Pfam" id="PF02518">
    <property type="entry name" value="HATPase_c"/>
    <property type="match status" value="1"/>
</dbReference>
<feature type="domain" description="Response regulatory" evidence="9">
    <location>
        <begin position="927"/>
        <end position="1045"/>
    </location>
</feature>
<dbReference type="SMART" id="SM00086">
    <property type="entry name" value="PAC"/>
    <property type="match status" value="3"/>
</dbReference>
<dbReference type="SMART" id="SM00448">
    <property type="entry name" value="REC"/>
    <property type="match status" value="1"/>
</dbReference>
<dbReference type="SUPFAM" id="SSF55874">
    <property type="entry name" value="ATPase domain of HSP90 chaperone/DNA topoisomerase II/histidine kinase"/>
    <property type="match status" value="1"/>
</dbReference>
<sequence>MDAFPPFLPVAGAGPSGDGPGASREEQLVAALAAANARVADLESQLANTTAQHRHCQNQLTALVNNLPMGLLLLGPDGQTQLMNAQFRELFGLPAEPVGTDTAAAPAIVRIDECFRDPAAFAARAWSLHEQGQTVLQEEFTLADGRIVALDYLVMDHEQAGRLICYRDVTERHRRAAQLRTVSFIPQQNPNPVLRLDAYGQIVHANPAAEPLAQALAATAPADWQQHRVALADAALHSARQHQEELLIAGQHFLCTAVAVPGEAFVTLYLTDITAWRRAEQRLIEQREFYETILEQVPIALAVVDAEFRYLFANPAVEPNPTVRAWMLGKTNEEACEYHQRPLAIAMQRRHYFELAVRERREVLWEETIEDGPLKGVLLRQLRPIFDADGKLRFLIGSGIDITASKQAEEQMARQQEFYESILNYLPVDIAVFDAEHRHLFINPSSISDPTVRQQILGMTNSEYFAFRQRPAIMGAMREQYFQQAVRLRKDISWEETLPGPNGPKRVLRTLRAVFAPDDTLRLVVGSGIDITARYAAEERQRQSENLLREQQNFIRLIVDTVPNVLYVMNQAGEVVFNNAAFDALAVRSSHRHPLQELETPVQDEIQQLVAWRQEVMETRKPLDVELPLIMKSGETCHLHVHIRPLDRTSSQREVLVVGTDITDLKLAQQAADANAQAKEAFLARMSHEIRTPLNGVLGMALLLQKTDLTPAQQEYLATMQRAGQHLLTLVNDVLDLAKITAHHLELDHAPFDVAVLLHSAGQTMAALATQKGIQLTIEPLPETRVLGDAYRLHQVLLNLLSNALKFTEEGTVSCGAAVVHTSPETIGLRFWVQDTGLGIAPEQQERIFESFAQASSDTSRHFGGTGLGLAISEQLVQQMGGMLRLCSRPGAGTIFSFTLTLPRATEAPPASQPPAPTSYEGLRGLRVLLAEDNAVNQWIARVLLEYWGVQVEAVGTGTDALAQLSAHDFDAALLDIRMPGLSGVEVTTAIRRHPNAQRAAVPIIALTANAFDADRQHYLDAGMNGCVTKPFEEADLCQLLLQLTRGAATAGYRAKEGG</sequence>
<evidence type="ECO:0000256" key="4">
    <source>
        <dbReference type="ARBA" id="ARBA00023012"/>
    </source>
</evidence>
<dbReference type="PROSITE" id="PS50109">
    <property type="entry name" value="HIS_KIN"/>
    <property type="match status" value="1"/>
</dbReference>
<dbReference type="EMBL" id="JAGETZ010000004">
    <property type="protein sequence ID" value="MBO2009824.1"/>
    <property type="molecule type" value="Genomic_DNA"/>
</dbReference>
<dbReference type="CDD" id="cd17546">
    <property type="entry name" value="REC_hyHK_CKI1_RcsC-like"/>
    <property type="match status" value="1"/>
</dbReference>
<dbReference type="InterPro" id="IPR001789">
    <property type="entry name" value="Sig_transdc_resp-reg_receiver"/>
</dbReference>
<dbReference type="InterPro" id="IPR001610">
    <property type="entry name" value="PAC"/>
</dbReference>
<evidence type="ECO:0000256" key="2">
    <source>
        <dbReference type="ARBA" id="ARBA00012438"/>
    </source>
</evidence>
<dbReference type="Pfam" id="PF08448">
    <property type="entry name" value="PAS_4"/>
    <property type="match status" value="2"/>
</dbReference>